<evidence type="ECO:0000313" key="1">
    <source>
        <dbReference type="EMBL" id="MBW0507994.1"/>
    </source>
</evidence>
<protein>
    <submittedName>
        <fullName evidence="1">Uncharacterized protein</fullName>
    </submittedName>
</protein>
<dbReference type="Proteomes" id="UP000765509">
    <property type="component" value="Unassembled WGS sequence"/>
</dbReference>
<dbReference type="AlphaFoldDB" id="A0A9Q3DRD1"/>
<comment type="caution">
    <text evidence="1">The sequence shown here is derived from an EMBL/GenBank/DDBJ whole genome shotgun (WGS) entry which is preliminary data.</text>
</comment>
<proteinExistence type="predicted"/>
<accession>A0A9Q3DRD1</accession>
<reference evidence="1" key="1">
    <citation type="submission" date="2021-03" db="EMBL/GenBank/DDBJ databases">
        <title>Draft genome sequence of rust myrtle Austropuccinia psidii MF-1, a brazilian biotype.</title>
        <authorList>
            <person name="Quecine M.C."/>
            <person name="Pachon D.M.R."/>
            <person name="Bonatelli M.L."/>
            <person name="Correr F.H."/>
            <person name="Franceschini L.M."/>
            <person name="Leite T.F."/>
            <person name="Margarido G.R.A."/>
            <person name="Almeida C.A."/>
            <person name="Ferrarezi J.A."/>
            <person name="Labate C.A."/>
        </authorList>
    </citation>
    <scope>NUCLEOTIDE SEQUENCE</scope>
    <source>
        <strain evidence="1">MF-1</strain>
    </source>
</reference>
<keyword evidence="2" id="KW-1185">Reference proteome</keyword>
<organism evidence="1 2">
    <name type="scientific">Austropuccinia psidii MF-1</name>
    <dbReference type="NCBI Taxonomy" id="1389203"/>
    <lineage>
        <taxon>Eukaryota</taxon>
        <taxon>Fungi</taxon>
        <taxon>Dikarya</taxon>
        <taxon>Basidiomycota</taxon>
        <taxon>Pucciniomycotina</taxon>
        <taxon>Pucciniomycetes</taxon>
        <taxon>Pucciniales</taxon>
        <taxon>Sphaerophragmiaceae</taxon>
        <taxon>Austropuccinia</taxon>
    </lineage>
</organism>
<name>A0A9Q3DRD1_9BASI</name>
<evidence type="ECO:0000313" key="2">
    <source>
        <dbReference type="Proteomes" id="UP000765509"/>
    </source>
</evidence>
<dbReference type="EMBL" id="AVOT02020051">
    <property type="protein sequence ID" value="MBW0507994.1"/>
    <property type="molecule type" value="Genomic_DNA"/>
</dbReference>
<sequence>MLQGLVTHYYSLFLVSFLANTVRIQFFPNEINKIIEVCSLSSFSKTVKLADGFKIPSTGSGMIKIELKNFLLSPDMDFNLINLRTLQEADFSLHKSSNKTFEILDRNQTAILEEFYYFLGISLDYGEGNQTYQIFEWGAVNVKLTNHVNFYHNIFPATSNNSKKEANDCLFTVPLIINDQAPAKPSTPQTADDQEESKIIPMEPQVANIQENKIIPNSAPPQPILTKKNYVFFPANDPPRHKISRIINKADILSELQQPLNNANTVLIH</sequence>
<gene>
    <name evidence="1" type="ORF">O181_047709</name>
</gene>